<dbReference type="EMBL" id="OU503051">
    <property type="protein sequence ID" value="CAI9778348.1"/>
    <property type="molecule type" value="Genomic_DNA"/>
</dbReference>
<dbReference type="GO" id="GO:0005634">
    <property type="term" value="C:nucleus"/>
    <property type="evidence" value="ECO:0007669"/>
    <property type="project" value="UniProtKB-SubCell"/>
</dbReference>
<sequence>MCLDWSLLDSFTWPVYLVNYLMVMGYIGGPDWKGFYTLSLESDYYTSSVGRKLMILQILCDDILDSEELRVEIDTREESEVGIDSDTGTTVAPAGGPRRVHLRYSKTSACKDKDAIWVSSEGVCKCWHVLIAVQLSAPSACEECVSVPQIILIISEIRGWMFLAIRSSGWLGKTRDDRSAVIGEGCRLLTPGGIGEYILPLEEGSSIFMPGD</sequence>
<dbReference type="Proteomes" id="UP000834106">
    <property type="component" value="Chromosome 16"/>
</dbReference>
<dbReference type="PANTHER" id="PTHR46508">
    <property type="entry name" value="PHD FINGER FAMILY PROTEIN"/>
    <property type="match status" value="1"/>
</dbReference>
<keyword evidence="5" id="KW-1185">Reference proteome</keyword>
<comment type="subcellular location">
    <subcellularLocation>
        <location evidence="1">Nucleus</location>
    </subcellularLocation>
</comment>
<evidence type="ECO:0000256" key="2">
    <source>
        <dbReference type="ARBA" id="ARBA00023242"/>
    </source>
</evidence>
<gene>
    <name evidence="4" type="ORF">FPE_LOCUS25778</name>
</gene>
<dbReference type="InterPro" id="IPR028942">
    <property type="entry name" value="WHIM1_dom"/>
</dbReference>
<accession>A0AAD2E6V4</accession>
<evidence type="ECO:0000313" key="4">
    <source>
        <dbReference type="EMBL" id="CAI9778348.1"/>
    </source>
</evidence>
<evidence type="ECO:0000256" key="1">
    <source>
        <dbReference type="ARBA" id="ARBA00004123"/>
    </source>
</evidence>
<dbReference type="Pfam" id="PF15612">
    <property type="entry name" value="WHIM1"/>
    <property type="match status" value="1"/>
</dbReference>
<dbReference type="PANTHER" id="PTHR46508:SF1">
    <property type="entry name" value="PHD FINGER FAMILY PROTEIN"/>
    <property type="match status" value="1"/>
</dbReference>
<evidence type="ECO:0000313" key="5">
    <source>
        <dbReference type="Proteomes" id="UP000834106"/>
    </source>
</evidence>
<keyword evidence="2" id="KW-0539">Nucleus</keyword>
<evidence type="ECO:0000259" key="3">
    <source>
        <dbReference type="Pfam" id="PF15612"/>
    </source>
</evidence>
<dbReference type="AlphaFoldDB" id="A0AAD2E6V4"/>
<proteinExistence type="predicted"/>
<protein>
    <recommendedName>
        <fullName evidence="3">WHIM1 domain-containing protein</fullName>
    </recommendedName>
</protein>
<feature type="domain" description="WHIM1" evidence="3">
    <location>
        <begin position="31"/>
        <end position="74"/>
    </location>
</feature>
<reference evidence="4" key="1">
    <citation type="submission" date="2023-05" db="EMBL/GenBank/DDBJ databases">
        <authorList>
            <person name="Huff M."/>
        </authorList>
    </citation>
    <scope>NUCLEOTIDE SEQUENCE</scope>
</reference>
<name>A0AAD2E6V4_9LAMI</name>
<organism evidence="4 5">
    <name type="scientific">Fraxinus pennsylvanica</name>
    <dbReference type="NCBI Taxonomy" id="56036"/>
    <lineage>
        <taxon>Eukaryota</taxon>
        <taxon>Viridiplantae</taxon>
        <taxon>Streptophyta</taxon>
        <taxon>Embryophyta</taxon>
        <taxon>Tracheophyta</taxon>
        <taxon>Spermatophyta</taxon>
        <taxon>Magnoliopsida</taxon>
        <taxon>eudicotyledons</taxon>
        <taxon>Gunneridae</taxon>
        <taxon>Pentapetalae</taxon>
        <taxon>asterids</taxon>
        <taxon>lamiids</taxon>
        <taxon>Lamiales</taxon>
        <taxon>Oleaceae</taxon>
        <taxon>Oleeae</taxon>
        <taxon>Fraxinus</taxon>
    </lineage>
</organism>